<feature type="domain" description="Rol-3 five-bladed beta-propeller" evidence="2">
    <location>
        <begin position="684"/>
        <end position="775"/>
    </location>
</feature>
<dbReference type="InterPro" id="IPR058726">
    <property type="entry name" value="Roller3_N"/>
</dbReference>
<sequence length="775" mass="86702">MSSHYHRWYLTSYLLLIVFFYFTLISITTATIFSDSLDLCQTQCLDRNLVVALARGAVDWDTSLFEISLTQRINACHSGCQDLESTNSTCSERCAKLMPTDSCIQGCRAVTDIFLHHLQGLLSHAQVVIEDDSSMGVNTVWSLSSDYGSIISDILVDDIQWAVQSRPANTSLPWDVTVFEKAFNIETLEAVVNIPSVFAEEIELRLCISWRTYTIVSPIHHLPISNTDNIKPLPPTIISHLQISTNSFVVCWKSALKRFYKISLYSLDEIEITTALVENTCYLFQEVSVDNCCRVDIGYANNETASVSIRIDLINTGLEEKSESAAQLVFTNGTSVMKLYDIDDYAVLSDPKLIPFELKLGRSITALCSVSAEKLLIALDDGSMYWLTIDDNDDISSGMLRSPDGTAIVHMDVDHIQGAVYAVLFKRGILRHIYCILNGGEVFSIPLFPFDAPNILPFSATEKMPTLAFAIEAEPENSRLISLTQTGSILAINIVNQSVTDLRVNIEVSELYSNIKKAHLFDGRLFWTSTSCGDTHSWDSCLYGEEYDIEKKKIHLNRYLYSGRVVDFVFLRDKPMPITILSPSKIGLITADSTARVTWESPILLPFQAQNEWRHLLYECRIIGDEENGSTTAEFTQLSDTNLLIPISPGLQYHASVRACINTICSSYANAINNAFAPFTEPLFIAFHQTINNNISYYDMLGDPIENYTLPGPVPTDEATVFAYDILMKSLYVANTDKNIIIRIRNDGSQQLFLDSIAVKFMTVMSRNAIIVVAS</sequence>
<dbReference type="STRING" id="6277.A0A498S5E1"/>
<feature type="transmembrane region" description="Helical" evidence="1">
    <location>
        <begin position="12"/>
        <end position="33"/>
    </location>
</feature>
<feature type="domain" description="Roller-3 N-terminal" evidence="3">
    <location>
        <begin position="32"/>
        <end position="106"/>
    </location>
</feature>
<proteinExistence type="predicted"/>
<dbReference type="EMBL" id="UPTC01000435">
    <property type="protein sequence ID" value="VBB28600.1"/>
    <property type="molecule type" value="Genomic_DNA"/>
</dbReference>
<evidence type="ECO:0000313" key="4">
    <source>
        <dbReference type="EMBL" id="VBB28600.1"/>
    </source>
</evidence>
<accession>A0A498S5E1</accession>
<keyword evidence="1" id="KW-0472">Membrane</keyword>
<keyword evidence="1" id="KW-1133">Transmembrane helix</keyword>
<dbReference type="Proteomes" id="UP000276991">
    <property type="component" value="Unassembled WGS sequence"/>
</dbReference>
<dbReference type="AlphaFoldDB" id="A0A498S5E1"/>
<dbReference type="Pfam" id="PF25494">
    <property type="entry name" value="Beta-prop_Rol-3"/>
    <property type="match status" value="1"/>
</dbReference>
<dbReference type="OrthoDB" id="5873419at2759"/>
<dbReference type="Pfam" id="PF26432">
    <property type="entry name" value="Roller3_N"/>
    <property type="match status" value="1"/>
</dbReference>
<evidence type="ECO:0000259" key="2">
    <source>
        <dbReference type="Pfam" id="PF25494"/>
    </source>
</evidence>
<evidence type="ECO:0000313" key="5">
    <source>
        <dbReference type="Proteomes" id="UP000276991"/>
    </source>
</evidence>
<keyword evidence="5" id="KW-1185">Reference proteome</keyword>
<keyword evidence="1" id="KW-0812">Transmembrane</keyword>
<reference evidence="4 5" key="1">
    <citation type="submission" date="2018-08" db="EMBL/GenBank/DDBJ databases">
        <authorList>
            <person name="Laetsch R D."/>
            <person name="Stevens L."/>
            <person name="Kumar S."/>
            <person name="Blaxter L. M."/>
        </authorList>
    </citation>
    <scope>NUCLEOTIDE SEQUENCE [LARGE SCALE GENOMIC DNA]</scope>
</reference>
<gene>
    <name evidence="4" type="ORF">NAV_LOCUS3430</name>
</gene>
<feature type="non-terminal residue" evidence="4">
    <location>
        <position position="775"/>
    </location>
</feature>
<name>A0A498S5E1_ACAVI</name>
<dbReference type="InterPro" id="IPR057329">
    <property type="entry name" value="Beta-prop_Rol-3"/>
</dbReference>
<evidence type="ECO:0000259" key="3">
    <source>
        <dbReference type="Pfam" id="PF26432"/>
    </source>
</evidence>
<protein>
    <recommendedName>
        <fullName evidence="6">Fibronectin type-III domain-containing protein</fullName>
    </recommendedName>
</protein>
<evidence type="ECO:0008006" key="6">
    <source>
        <dbReference type="Google" id="ProtNLM"/>
    </source>
</evidence>
<evidence type="ECO:0000256" key="1">
    <source>
        <dbReference type="SAM" id="Phobius"/>
    </source>
</evidence>
<organism evidence="4 5">
    <name type="scientific">Acanthocheilonema viteae</name>
    <name type="common">Filarial nematode worm</name>
    <name type="synonym">Dipetalonema viteae</name>
    <dbReference type="NCBI Taxonomy" id="6277"/>
    <lineage>
        <taxon>Eukaryota</taxon>
        <taxon>Metazoa</taxon>
        <taxon>Ecdysozoa</taxon>
        <taxon>Nematoda</taxon>
        <taxon>Chromadorea</taxon>
        <taxon>Rhabditida</taxon>
        <taxon>Spirurina</taxon>
        <taxon>Spiruromorpha</taxon>
        <taxon>Filarioidea</taxon>
        <taxon>Onchocercidae</taxon>
        <taxon>Acanthocheilonema</taxon>
    </lineage>
</organism>